<organism evidence="8 9">
    <name type="scientific">Mycobacterium gastri</name>
    <dbReference type="NCBI Taxonomy" id="1777"/>
    <lineage>
        <taxon>Bacteria</taxon>
        <taxon>Bacillati</taxon>
        <taxon>Actinomycetota</taxon>
        <taxon>Actinomycetes</taxon>
        <taxon>Mycobacteriales</taxon>
        <taxon>Mycobacteriaceae</taxon>
        <taxon>Mycobacterium</taxon>
    </lineage>
</organism>
<feature type="domain" description="Type II secretion system protein GspF" evidence="7">
    <location>
        <begin position="96"/>
        <end position="218"/>
    </location>
</feature>
<feature type="transmembrane region" description="Helical" evidence="6">
    <location>
        <begin position="237"/>
        <end position="255"/>
    </location>
</feature>
<evidence type="ECO:0000256" key="2">
    <source>
        <dbReference type="ARBA" id="ARBA00022475"/>
    </source>
</evidence>
<dbReference type="Proteomes" id="UP000193738">
    <property type="component" value="Unassembled WGS sequence"/>
</dbReference>
<protein>
    <recommendedName>
        <fullName evidence="7">Type II secretion system protein GspF domain-containing protein</fullName>
    </recommendedName>
</protein>
<comment type="subcellular location">
    <subcellularLocation>
        <location evidence="1">Cell membrane</location>
        <topology evidence="1">Multi-pass membrane protein</topology>
    </subcellularLocation>
</comment>
<reference evidence="8 9" key="1">
    <citation type="submission" date="2016-01" db="EMBL/GenBank/DDBJ databases">
        <title>The new phylogeny of the genus Mycobacterium.</title>
        <authorList>
            <person name="Tarcisio F."/>
            <person name="Conor M."/>
            <person name="Antonella G."/>
            <person name="Elisabetta G."/>
            <person name="Giulia F.S."/>
            <person name="Sara T."/>
            <person name="Anna F."/>
            <person name="Clotilde B."/>
            <person name="Roberto B."/>
            <person name="Veronica D.S."/>
            <person name="Fabio R."/>
            <person name="Monica P."/>
            <person name="Olivier J."/>
            <person name="Enrico T."/>
            <person name="Nicola S."/>
        </authorList>
    </citation>
    <scope>NUCLEOTIDE SEQUENCE [LARGE SCALE GENOMIC DNA]</scope>
    <source>
        <strain evidence="8 9">DSM 43505</strain>
    </source>
</reference>
<evidence type="ECO:0000256" key="1">
    <source>
        <dbReference type="ARBA" id="ARBA00004651"/>
    </source>
</evidence>
<keyword evidence="4 6" id="KW-1133">Transmembrane helix</keyword>
<keyword evidence="3 6" id="KW-0812">Transmembrane</keyword>
<dbReference type="Pfam" id="PF00482">
    <property type="entry name" value="T2SSF"/>
    <property type="match status" value="1"/>
</dbReference>
<proteinExistence type="predicted"/>
<evidence type="ECO:0000256" key="6">
    <source>
        <dbReference type="SAM" id="Phobius"/>
    </source>
</evidence>
<evidence type="ECO:0000256" key="4">
    <source>
        <dbReference type="ARBA" id="ARBA00022989"/>
    </source>
</evidence>
<dbReference type="InterPro" id="IPR018076">
    <property type="entry name" value="T2SS_GspF_dom"/>
</dbReference>
<comment type="caution">
    <text evidence="8">The sequence shown here is derived from an EMBL/GenBank/DDBJ whole genome shotgun (WGS) entry which is preliminary data.</text>
</comment>
<evidence type="ECO:0000259" key="7">
    <source>
        <dbReference type="Pfam" id="PF00482"/>
    </source>
</evidence>
<sequence>MNGVVVATLMCASALLLWPSSSRRRLVLRRECRPGPLRARWLVPVGACVVVGAVVVLPVTSVLAAAVIGATASLRFVRRRRDRRGREEGQSLEAALDVLVGELRVGLHPVRAFGTAADETEGAVAASMRAVAARARLGADVTGGLCAAARMSALPAHWERLAVYWRLGSEHGLAIASLMRAAQRDIVERQRFSASVASELAGARATANILSVLPLLGVLLGQLIGARPVSFMLDGHAGGWLLVVGVALVCAGLLWSDRITDRVAP</sequence>
<evidence type="ECO:0000313" key="9">
    <source>
        <dbReference type="Proteomes" id="UP000193738"/>
    </source>
</evidence>
<dbReference type="AlphaFoldDB" id="A0A1X1VM23"/>
<evidence type="ECO:0000256" key="3">
    <source>
        <dbReference type="ARBA" id="ARBA00022692"/>
    </source>
</evidence>
<feature type="transmembrane region" description="Helical" evidence="6">
    <location>
        <begin position="41"/>
        <end position="74"/>
    </location>
</feature>
<feature type="transmembrane region" description="Helical" evidence="6">
    <location>
        <begin position="205"/>
        <end position="225"/>
    </location>
</feature>
<keyword evidence="2" id="KW-1003">Cell membrane</keyword>
<dbReference type="PANTHER" id="PTHR35007">
    <property type="entry name" value="INTEGRAL MEMBRANE PROTEIN-RELATED"/>
    <property type="match status" value="1"/>
</dbReference>
<name>A0A1X1VM23_MYCGS</name>
<evidence type="ECO:0000256" key="5">
    <source>
        <dbReference type="ARBA" id="ARBA00023136"/>
    </source>
</evidence>
<accession>A0A1X1VM23</accession>
<keyword evidence="5 6" id="KW-0472">Membrane</keyword>
<dbReference type="RefSeq" id="WP_036413722.1">
    <property type="nucleotide sequence ID" value="NZ_LQOX01000096.1"/>
</dbReference>
<dbReference type="PANTHER" id="PTHR35007:SF4">
    <property type="entry name" value="CONSERVED TRANSMEMBRANE PROTEIN-RELATED"/>
    <property type="match status" value="1"/>
</dbReference>
<evidence type="ECO:0000313" key="8">
    <source>
        <dbReference type="EMBL" id="ORV70091.1"/>
    </source>
</evidence>
<dbReference type="STRING" id="1777.AWC07_05565"/>
<gene>
    <name evidence="8" type="ORF">AWC07_05565</name>
</gene>
<keyword evidence="9" id="KW-1185">Reference proteome</keyword>
<dbReference type="GO" id="GO:0005886">
    <property type="term" value="C:plasma membrane"/>
    <property type="evidence" value="ECO:0007669"/>
    <property type="project" value="UniProtKB-SubCell"/>
</dbReference>
<dbReference type="EMBL" id="LQOX01000096">
    <property type="protein sequence ID" value="ORV70091.1"/>
    <property type="molecule type" value="Genomic_DNA"/>
</dbReference>